<feature type="region of interest" description="Disordered" evidence="6">
    <location>
        <begin position="518"/>
        <end position="537"/>
    </location>
</feature>
<dbReference type="PROSITE" id="PS00211">
    <property type="entry name" value="ABC_TRANSPORTER_1"/>
    <property type="match status" value="1"/>
</dbReference>
<evidence type="ECO:0000259" key="8">
    <source>
        <dbReference type="PROSITE" id="PS50893"/>
    </source>
</evidence>
<keyword evidence="1 7" id="KW-0812">Transmembrane</keyword>
<feature type="transmembrane region" description="Helical" evidence="7">
    <location>
        <begin position="146"/>
        <end position="168"/>
    </location>
</feature>
<sequence>MTAINVAKSPIGPIDSSQPYVDFTPIFEDAILTIIPAGLLLCSPKIVSAQGSYWRTNKLVILTVLAGLQVTSLALIASCPSSASRSSASTSGAALLLAAGVALVTLSFLEHTNTVRPSPVIEIYLLLSLPMDIVKARTLWMNGDSVALAVVSTIAVAAKLVALISEAVEKRNVLLARYRAWSPGTTSGVYGRRTFWWLSPLLWSGFDSILVLDDLYPVDIGIGMEFVHAQLKQRWAKKRHGESKEKNALLQTTLVSFRWPLLRAVSPRLCATLFQFMQPFLITAVIKFLQEPVTPRYSSVGWALTAAYGLDYLGLAICNSYWQHETYRMVTVARGGITSVIYSQTVSLDLTSLDESAAVTLMSADTERIMMALQYVHGLWASPLDTAIGVYLLQRHIGLACLGPALLLRVEETRMALRFRCISTMRLSFGKRSEILGPGLAFAAYAAVSKATGTPLDAAKTYSSLNIVSLMRINLGETIQNLQTILSTIGCFDRIQDFLNLPSRQDHRLEDGGSATLNGDRFEIRKPQDQPQPTSREPVLRLESASFSWITASEAVINDISIVIVPNSLNFIVGPVGSGKSTFLKGLMGEVAVTKGFVYSRTGTAGLVDQTSWIQNGTVRSNILGQTPYHQSWYDAVMYACALTEDMAYLPRGDRTGVGSAGINLSGGQKQRIAMARAVYSREKLLLLDDCFSGLDSTTEDPIFDRLLEKMVFYMLPVQQSY</sequence>
<dbReference type="GO" id="GO:0016887">
    <property type="term" value="F:ATP hydrolysis activity"/>
    <property type="evidence" value="ECO:0007669"/>
    <property type="project" value="InterPro"/>
</dbReference>
<dbReference type="GO" id="GO:0042626">
    <property type="term" value="F:ATPase-coupled transmembrane transporter activity"/>
    <property type="evidence" value="ECO:0007669"/>
    <property type="project" value="TreeGrafter"/>
</dbReference>
<dbReference type="GO" id="GO:0005524">
    <property type="term" value="F:ATP binding"/>
    <property type="evidence" value="ECO:0007669"/>
    <property type="project" value="UniProtKB-KW"/>
</dbReference>
<dbReference type="SUPFAM" id="SSF52540">
    <property type="entry name" value="P-loop containing nucleoside triphosphate hydrolases"/>
    <property type="match status" value="1"/>
</dbReference>
<dbReference type="GO" id="GO:0016020">
    <property type="term" value="C:membrane"/>
    <property type="evidence" value="ECO:0007669"/>
    <property type="project" value="InterPro"/>
</dbReference>
<evidence type="ECO:0000256" key="5">
    <source>
        <dbReference type="ARBA" id="ARBA00023136"/>
    </source>
</evidence>
<dbReference type="InterPro" id="IPR003439">
    <property type="entry name" value="ABC_transporter-like_ATP-bd"/>
</dbReference>
<evidence type="ECO:0000256" key="3">
    <source>
        <dbReference type="ARBA" id="ARBA00022840"/>
    </source>
</evidence>
<dbReference type="PANTHER" id="PTHR24223:SF269">
    <property type="entry name" value="ABC MULTIDRUG TRANSPORTER (EUROFUNG)-RELATED"/>
    <property type="match status" value="1"/>
</dbReference>
<keyword evidence="10" id="KW-1185">Reference proteome</keyword>
<dbReference type="InterPro" id="IPR036640">
    <property type="entry name" value="ABC1_TM_sf"/>
</dbReference>
<dbReference type="InterPro" id="IPR003593">
    <property type="entry name" value="AAA+_ATPase"/>
</dbReference>
<feature type="transmembrane region" description="Helical" evidence="7">
    <location>
        <begin position="59"/>
        <end position="78"/>
    </location>
</feature>
<evidence type="ECO:0000313" key="9">
    <source>
        <dbReference type="EMBL" id="KAF2718047.1"/>
    </source>
</evidence>
<dbReference type="InterPro" id="IPR050173">
    <property type="entry name" value="ABC_transporter_C-like"/>
</dbReference>
<dbReference type="PANTHER" id="PTHR24223">
    <property type="entry name" value="ATP-BINDING CASSETTE SUB-FAMILY C"/>
    <property type="match status" value="1"/>
</dbReference>
<organism evidence="9 10">
    <name type="scientific">Polychaeton citri CBS 116435</name>
    <dbReference type="NCBI Taxonomy" id="1314669"/>
    <lineage>
        <taxon>Eukaryota</taxon>
        <taxon>Fungi</taxon>
        <taxon>Dikarya</taxon>
        <taxon>Ascomycota</taxon>
        <taxon>Pezizomycotina</taxon>
        <taxon>Dothideomycetes</taxon>
        <taxon>Dothideomycetidae</taxon>
        <taxon>Capnodiales</taxon>
        <taxon>Capnodiaceae</taxon>
        <taxon>Polychaeton</taxon>
    </lineage>
</organism>
<keyword evidence="2" id="KW-0547">Nucleotide-binding</keyword>
<keyword evidence="5 7" id="KW-0472">Membrane</keyword>
<dbReference type="OrthoDB" id="6500128at2759"/>
<evidence type="ECO:0000256" key="2">
    <source>
        <dbReference type="ARBA" id="ARBA00022741"/>
    </source>
</evidence>
<dbReference type="SMART" id="SM00382">
    <property type="entry name" value="AAA"/>
    <property type="match status" value="1"/>
</dbReference>
<dbReference type="PROSITE" id="PS50893">
    <property type="entry name" value="ABC_TRANSPORTER_2"/>
    <property type="match status" value="1"/>
</dbReference>
<dbReference type="SUPFAM" id="SSF90123">
    <property type="entry name" value="ABC transporter transmembrane region"/>
    <property type="match status" value="1"/>
</dbReference>
<dbReference type="AlphaFoldDB" id="A0A9P4UJK1"/>
<evidence type="ECO:0000256" key="4">
    <source>
        <dbReference type="ARBA" id="ARBA00022989"/>
    </source>
</evidence>
<reference evidence="9" key="1">
    <citation type="journal article" date="2020" name="Stud. Mycol.">
        <title>101 Dothideomycetes genomes: a test case for predicting lifestyles and emergence of pathogens.</title>
        <authorList>
            <person name="Haridas S."/>
            <person name="Albert R."/>
            <person name="Binder M."/>
            <person name="Bloem J."/>
            <person name="Labutti K."/>
            <person name="Salamov A."/>
            <person name="Andreopoulos B."/>
            <person name="Baker S."/>
            <person name="Barry K."/>
            <person name="Bills G."/>
            <person name="Bluhm B."/>
            <person name="Cannon C."/>
            <person name="Castanera R."/>
            <person name="Culley D."/>
            <person name="Daum C."/>
            <person name="Ezra D."/>
            <person name="Gonzalez J."/>
            <person name="Henrissat B."/>
            <person name="Kuo A."/>
            <person name="Liang C."/>
            <person name="Lipzen A."/>
            <person name="Lutzoni F."/>
            <person name="Magnuson J."/>
            <person name="Mondo S."/>
            <person name="Nolan M."/>
            <person name="Ohm R."/>
            <person name="Pangilinan J."/>
            <person name="Park H.-J."/>
            <person name="Ramirez L."/>
            <person name="Alfaro M."/>
            <person name="Sun H."/>
            <person name="Tritt A."/>
            <person name="Yoshinaga Y."/>
            <person name="Zwiers L.-H."/>
            <person name="Turgeon B."/>
            <person name="Goodwin S."/>
            <person name="Spatafora J."/>
            <person name="Crous P."/>
            <person name="Grigoriev I."/>
        </authorList>
    </citation>
    <scope>NUCLEOTIDE SEQUENCE</scope>
    <source>
        <strain evidence="9">CBS 116435</strain>
    </source>
</reference>
<feature type="domain" description="ABC transporter" evidence="8">
    <location>
        <begin position="540"/>
        <end position="722"/>
    </location>
</feature>
<proteinExistence type="predicted"/>
<dbReference type="InterPro" id="IPR017871">
    <property type="entry name" value="ABC_transporter-like_CS"/>
</dbReference>
<feature type="transmembrane region" description="Helical" evidence="7">
    <location>
        <begin position="90"/>
        <end position="109"/>
    </location>
</feature>
<evidence type="ECO:0000313" key="10">
    <source>
        <dbReference type="Proteomes" id="UP000799441"/>
    </source>
</evidence>
<accession>A0A9P4UJK1</accession>
<name>A0A9P4UJK1_9PEZI</name>
<gene>
    <name evidence="9" type="ORF">K431DRAFT_297243</name>
</gene>
<keyword evidence="3" id="KW-0067">ATP-binding</keyword>
<evidence type="ECO:0000256" key="6">
    <source>
        <dbReference type="SAM" id="MobiDB-lite"/>
    </source>
</evidence>
<dbReference type="Pfam" id="PF00005">
    <property type="entry name" value="ABC_tran"/>
    <property type="match status" value="1"/>
</dbReference>
<dbReference type="EMBL" id="MU003831">
    <property type="protein sequence ID" value="KAF2718047.1"/>
    <property type="molecule type" value="Genomic_DNA"/>
</dbReference>
<dbReference type="InterPro" id="IPR027417">
    <property type="entry name" value="P-loop_NTPase"/>
</dbReference>
<dbReference type="Gene3D" id="3.40.50.300">
    <property type="entry name" value="P-loop containing nucleotide triphosphate hydrolases"/>
    <property type="match status" value="1"/>
</dbReference>
<evidence type="ECO:0000256" key="1">
    <source>
        <dbReference type="ARBA" id="ARBA00022692"/>
    </source>
</evidence>
<keyword evidence="4 7" id="KW-1133">Transmembrane helix</keyword>
<protein>
    <recommendedName>
        <fullName evidence="8">ABC transporter domain-containing protein</fullName>
    </recommendedName>
</protein>
<dbReference type="Gene3D" id="1.20.1560.10">
    <property type="entry name" value="ABC transporter type 1, transmembrane domain"/>
    <property type="match status" value="1"/>
</dbReference>
<evidence type="ECO:0000256" key="7">
    <source>
        <dbReference type="SAM" id="Phobius"/>
    </source>
</evidence>
<dbReference type="Proteomes" id="UP000799441">
    <property type="component" value="Unassembled WGS sequence"/>
</dbReference>
<comment type="caution">
    <text evidence="9">The sequence shown here is derived from an EMBL/GenBank/DDBJ whole genome shotgun (WGS) entry which is preliminary data.</text>
</comment>